<organism evidence="1 2">
    <name type="scientific">Nostoc piscinale CENA21</name>
    <dbReference type="NCBI Taxonomy" id="224013"/>
    <lineage>
        <taxon>Bacteria</taxon>
        <taxon>Bacillati</taxon>
        <taxon>Cyanobacteriota</taxon>
        <taxon>Cyanophyceae</taxon>
        <taxon>Nostocales</taxon>
        <taxon>Nostocaceae</taxon>
        <taxon>Nostoc</taxon>
    </lineage>
</organism>
<dbReference type="AlphaFoldDB" id="A0A0M4SR69"/>
<gene>
    <name evidence="1" type="ORF">ACX27_11120</name>
</gene>
<dbReference type="PATRIC" id="fig|224013.5.peg.2688"/>
<dbReference type="EMBL" id="CP012036">
    <property type="protein sequence ID" value="ALF53265.1"/>
    <property type="molecule type" value="Genomic_DNA"/>
</dbReference>
<accession>A0A0M4SR69</accession>
<reference evidence="1 2" key="2">
    <citation type="journal article" date="2016" name="Genome Announc.">
        <title>Draft Genome Sequence of the N2-Fixing Cyanobacterium Nostoc piscinale CENA21, Isolated from the Brazilian Amazon Floodplain.</title>
        <authorList>
            <person name="Leao T."/>
            <person name="Guimaraes P.I."/>
            <person name="de Melo A.G."/>
            <person name="Ramos R.T."/>
            <person name="Leao P.N."/>
            <person name="Silva A."/>
            <person name="Fiore M.F."/>
            <person name="Schneider M.P."/>
        </authorList>
    </citation>
    <scope>NUCLEOTIDE SEQUENCE [LARGE SCALE GENOMIC DNA]</scope>
    <source>
        <strain evidence="1 2">CENA21</strain>
    </source>
</reference>
<dbReference type="STRING" id="224013.ACX27_11120"/>
<proteinExistence type="predicted"/>
<protein>
    <submittedName>
        <fullName evidence="1">Uncharacterized protein</fullName>
    </submittedName>
</protein>
<dbReference type="KEGG" id="npz:ACX27_11120"/>
<dbReference type="Proteomes" id="UP000062645">
    <property type="component" value="Chromosome"/>
</dbReference>
<keyword evidence="2" id="KW-1185">Reference proteome</keyword>
<reference evidence="2" key="1">
    <citation type="submission" date="2015-07" db="EMBL/GenBank/DDBJ databases">
        <title>Genome Of Nitrogen-Fixing Cyanobacterium Nostoc piscinale CENA21 From Solimoes/Amazon River Floodplain Sediments And Comparative Genomics To Uncover Biosynthetic Natural Products Potential.</title>
        <authorList>
            <person name="Leao T.F."/>
            <person name="Leao P.N."/>
            <person name="Guimaraes P.I."/>
            <person name="de Melo A.G.C."/>
            <person name="Ramos R.T.J."/>
            <person name="Silva A."/>
            <person name="Fiore M.F."/>
            <person name="Schneider M.P.C."/>
        </authorList>
    </citation>
    <scope>NUCLEOTIDE SEQUENCE [LARGE SCALE GENOMIC DNA]</scope>
    <source>
        <strain evidence="2">CENA21</strain>
    </source>
</reference>
<name>A0A0M4SR69_9NOSO</name>
<evidence type="ECO:0000313" key="1">
    <source>
        <dbReference type="EMBL" id="ALF53265.1"/>
    </source>
</evidence>
<evidence type="ECO:0000313" key="2">
    <source>
        <dbReference type="Proteomes" id="UP000062645"/>
    </source>
</evidence>
<sequence>MRDFEMTIAYHNSKDNEEVFPEVEARENQAVNNLTTNNYHIAQDFKLWRQQLQAISNVMRQARDVDTLLKLSVAQIREKN</sequence>